<evidence type="ECO:0000256" key="4">
    <source>
        <dbReference type="ARBA" id="ARBA00016436"/>
    </source>
</evidence>
<name>A0ABC9SED9_LEPBO</name>
<evidence type="ECO:0000256" key="13">
    <source>
        <dbReference type="HAMAP-Rule" id="MF_00409"/>
    </source>
</evidence>
<keyword evidence="15" id="KW-1133">Transmembrane helix</keyword>
<evidence type="ECO:0000256" key="3">
    <source>
        <dbReference type="ARBA" id="ARBA00012071"/>
    </source>
</evidence>
<evidence type="ECO:0000256" key="2">
    <source>
        <dbReference type="ARBA" id="ARBA00004870"/>
    </source>
</evidence>
<dbReference type="EMBL" id="AHMS02000040">
    <property type="protein sequence ID" value="EMN16113.1"/>
    <property type="molecule type" value="Genomic_DNA"/>
</dbReference>
<dbReference type="AlphaFoldDB" id="A0ABC9SED9"/>
<evidence type="ECO:0000256" key="15">
    <source>
        <dbReference type="SAM" id="Phobius"/>
    </source>
</evidence>
<evidence type="ECO:0000256" key="7">
    <source>
        <dbReference type="ARBA" id="ARBA00022679"/>
    </source>
</evidence>
<dbReference type="GO" id="GO:0016020">
    <property type="term" value="C:membrane"/>
    <property type="evidence" value="ECO:0007669"/>
    <property type="project" value="GOC"/>
</dbReference>
<evidence type="ECO:0000256" key="11">
    <source>
        <dbReference type="ARBA" id="ARBA00023098"/>
    </source>
</evidence>
<keyword evidence="9 13" id="KW-0418">Kinase</keyword>
<feature type="transmembrane region" description="Helical" evidence="15">
    <location>
        <begin position="12"/>
        <end position="31"/>
    </location>
</feature>
<keyword evidence="15" id="KW-0472">Membrane</keyword>
<evidence type="ECO:0000256" key="14">
    <source>
        <dbReference type="SAM" id="MobiDB-lite"/>
    </source>
</evidence>
<evidence type="ECO:0000256" key="6">
    <source>
        <dbReference type="ARBA" id="ARBA00022556"/>
    </source>
</evidence>
<evidence type="ECO:0000313" key="17">
    <source>
        <dbReference type="Proteomes" id="UP000012166"/>
    </source>
</evidence>
<comment type="pathway">
    <text evidence="2 13">Glycolipid biosynthesis; lipid IV(A) biosynthesis; lipid IV(A) from (3R)-3-hydroxytetradecanoyl-[acyl-carrier-protein] and UDP-N-acetyl-alpha-D-glucosamine: step 6/6.</text>
</comment>
<dbReference type="InterPro" id="IPR003758">
    <property type="entry name" value="LpxK"/>
</dbReference>
<comment type="caution">
    <text evidence="16">The sequence shown here is derived from an EMBL/GenBank/DDBJ whole genome shotgun (WGS) entry which is preliminary data.</text>
</comment>
<feature type="compositionally biased region" description="Basic residues" evidence="14">
    <location>
        <begin position="92"/>
        <end position="101"/>
    </location>
</feature>
<dbReference type="InterPro" id="IPR027417">
    <property type="entry name" value="P-loop_NTPase"/>
</dbReference>
<proteinExistence type="inferred from homology"/>
<evidence type="ECO:0000256" key="8">
    <source>
        <dbReference type="ARBA" id="ARBA00022741"/>
    </source>
</evidence>
<keyword evidence="11 13" id="KW-0443">Lipid metabolism</keyword>
<keyword evidence="7 13" id="KW-0808">Transferase</keyword>
<dbReference type="GO" id="GO:0009029">
    <property type="term" value="F:lipid-A 4'-kinase activity"/>
    <property type="evidence" value="ECO:0007669"/>
    <property type="project" value="UniProtKB-UniRule"/>
</dbReference>
<dbReference type="Proteomes" id="UP000012166">
    <property type="component" value="Unassembled WGS sequence"/>
</dbReference>
<dbReference type="NCBIfam" id="TIGR00682">
    <property type="entry name" value="lpxK"/>
    <property type="match status" value="1"/>
</dbReference>
<evidence type="ECO:0000256" key="10">
    <source>
        <dbReference type="ARBA" id="ARBA00022840"/>
    </source>
</evidence>
<dbReference type="HAMAP" id="MF_00409">
    <property type="entry name" value="LpxK"/>
    <property type="match status" value="1"/>
</dbReference>
<gene>
    <name evidence="13 16" type="primary">lpxK</name>
    <name evidence="16" type="ORF">LEP1GSC056_0819</name>
</gene>
<protein>
    <recommendedName>
        <fullName evidence="4 13">Tetraacyldisaccharide 4'-kinase</fullName>
        <ecNumber evidence="3 13">2.7.1.130</ecNumber>
    </recommendedName>
    <alternativeName>
        <fullName evidence="12 13">Lipid A 4'-kinase</fullName>
    </alternativeName>
</protein>
<evidence type="ECO:0000256" key="5">
    <source>
        <dbReference type="ARBA" id="ARBA00022516"/>
    </source>
</evidence>
<dbReference type="PANTHER" id="PTHR42724">
    <property type="entry name" value="TETRAACYLDISACCHARIDE 4'-KINASE"/>
    <property type="match status" value="1"/>
</dbReference>
<organism evidence="16 17">
    <name type="scientific">Leptospira borgpetersenii str. Brem 328</name>
    <dbReference type="NCBI Taxonomy" id="1049780"/>
    <lineage>
        <taxon>Bacteria</taxon>
        <taxon>Pseudomonadati</taxon>
        <taxon>Spirochaetota</taxon>
        <taxon>Spirochaetia</taxon>
        <taxon>Leptospirales</taxon>
        <taxon>Leptospiraceae</taxon>
        <taxon>Leptospira</taxon>
    </lineage>
</organism>
<evidence type="ECO:0000313" key="16">
    <source>
        <dbReference type="EMBL" id="EMN16113.1"/>
    </source>
</evidence>
<dbReference type="EC" id="2.7.1.130" evidence="3 13"/>
<comment type="function">
    <text evidence="1 13">Transfers the gamma-phosphate of ATP to the 4'-position of a tetraacyldisaccharide 1-phosphate intermediate (termed DS-1-P) to form tetraacyldisaccharide 1,4'-bis-phosphate (lipid IVA).</text>
</comment>
<feature type="binding site" evidence="13">
    <location>
        <begin position="53"/>
        <end position="60"/>
    </location>
    <ligand>
        <name>ATP</name>
        <dbReference type="ChEBI" id="CHEBI:30616"/>
    </ligand>
</feature>
<dbReference type="RefSeq" id="WP_002722917.1">
    <property type="nucleotide sequence ID" value="NZ_AHMS02000040.1"/>
</dbReference>
<keyword evidence="8 13" id="KW-0547">Nucleotide-binding</keyword>
<dbReference type="SUPFAM" id="SSF52540">
    <property type="entry name" value="P-loop containing nucleoside triphosphate hydrolases"/>
    <property type="match status" value="1"/>
</dbReference>
<keyword evidence="5 13" id="KW-0444">Lipid biosynthesis</keyword>
<evidence type="ECO:0000256" key="1">
    <source>
        <dbReference type="ARBA" id="ARBA00002274"/>
    </source>
</evidence>
<keyword evidence="6 13" id="KW-0441">Lipid A biosynthesis</keyword>
<keyword evidence="15" id="KW-0812">Transmembrane</keyword>
<accession>A0ABC9SED9</accession>
<dbReference type="PANTHER" id="PTHR42724:SF1">
    <property type="entry name" value="TETRAACYLDISACCHARIDE 4'-KINASE, MITOCHONDRIAL-RELATED"/>
    <property type="match status" value="1"/>
</dbReference>
<dbReference type="GO" id="GO:0005524">
    <property type="term" value="F:ATP binding"/>
    <property type="evidence" value="ECO:0007669"/>
    <property type="project" value="UniProtKB-UniRule"/>
</dbReference>
<reference evidence="16 17" key="1">
    <citation type="submission" date="2013-01" db="EMBL/GenBank/DDBJ databases">
        <authorList>
            <person name="Harkins D.M."/>
            <person name="Durkin A.S."/>
            <person name="Brinkac L.M."/>
            <person name="Haft D.H."/>
            <person name="Selengut J.D."/>
            <person name="Sanka R."/>
            <person name="DePew J."/>
            <person name="Purushe J."/>
            <person name="Hartskeerl R.A."/>
            <person name="Ahmed A."/>
            <person name="van der Linden H."/>
            <person name="Goris M.G.A."/>
            <person name="Vinetz J.M."/>
            <person name="Sutton G.G."/>
            <person name="Nierman W.C."/>
            <person name="Fouts D.E."/>
        </authorList>
    </citation>
    <scope>NUCLEOTIDE SEQUENCE [LARGE SCALE GENOMIC DNA]</scope>
    <source>
        <strain evidence="16 17">Brem 328</strain>
    </source>
</reference>
<keyword evidence="10 13" id="KW-0067">ATP-binding</keyword>
<evidence type="ECO:0000256" key="9">
    <source>
        <dbReference type="ARBA" id="ARBA00022777"/>
    </source>
</evidence>
<evidence type="ECO:0000256" key="12">
    <source>
        <dbReference type="ARBA" id="ARBA00029757"/>
    </source>
</evidence>
<feature type="region of interest" description="Disordered" evidence="14">
    <location>
        <begin position="88"/>
        <end position="107"/>
    </location>
</feature>
<dbReference type="Pfam" id="PF02606">
    <property type="entry name" value="LpxK"/>
    <property type="match status" value="1"/>
</dbReference>
<dbReference type="GO" id="GO:0009245">
    <property type="term" value="P:lipid A biosynthetic process"/>
    <property type="evidence" value="ECO:0007669"/>
    <property type="project" value="UniProtKB-UniRule"/>
</dbReference>
<comment type="catalytic activity">
    <reaction evidence="13">
        <text>a lipid A disaccharide + ATP = a lipid IVA + ADP + H(+)</text>
        <dbReference type="Rhea" id="RHEA:67840"/>
        <dbReference type="ChEBI" id="CHEBI:15378"/>
        <dbReference type="ChEBI" id="CHEBI:30616"/>
        <dbReference type="ChEBI" id="CHEBI:176343"/>
        <dbReference type="ChEBI" id="CHEBI:176425"/>
        <dbReference type="ChEBI" id="CHEBI:456216"/>
        <dbReference type="EC" id="2.7.1.130"/>
    </reaction>
</comment>
<comment type="similarity">
    <text evidence="13">Belongs to the LpxK family.</text>
</comment>
<sequence>MKSFNPLPLLHVALFPILYVLSFIYRILFLFDQKLTEKKKLSGAFVISVGNISMGGTGKTPFSIYLAKLIHKKFPEKKIVLLSRGYGATGSKHGHRVSRRSSPREAGDEPLLLKKHLPFAEVWIGRDRHSTYLRFKEELKMKENPIVILDDGFQHHALKRDVDIVLLDSSRICKERFLIPAGSLREPISSLLRADWVVFSKYELSAERIVQNIQKKFSKRILRFSLEPDKLLSPDLQMNSPKIFHDKKVYAFTGIGNPEIFFSMIRKFQPVKLETRTFRDHHSYTIEDENVLNTIASSYDYLVCTEKDFIKISKSPKNLRILLLESKLDKEEKLGSFLKKRLMSETF</sequence>